<dbReference type="PANTHER" id="PTHR48182:SF2">
    <property type="entry name" value="PROTEIN SERAC1"/>
    <property type="match status" value="1"/>
</dbReference>
<evidence type="ECO:0000256" key="5">
    <source>
        <dbReference type="ARBA" id="ARBA00023128"/>
    </source>
</evidence>
<keyword evidence="6" id="KW-0472">Membrane</keyword>
<reference evidence="8 9" key="1">
    <citation type="journal article" date="2011" name="PLoS Pathog.">
        <title>Endophytic Life Strategies Decoded by Genome and Transcriptome Analyses of the Mutualistic Root Symbiont Piriformospora indica.</title>
        <authorList>
            <person name="Zuccaro A."/>
            <person name="Lahrmann U."/>
            <person name="Guldener U."/>
            <person name="Langen G."/>
            <person name="Pfiffi S."/>
            <person name="Biedenkopf D."/>
            <person name="Wong P."/>
            <person name="Samans B."/>
            <person name="Grimm C."/>
            <person name="Basiewicz M."/>
            <person name="Murat C."/>
            <person name="Martin F."/>
            <person name="Kogel K.H."/>
        </authorList>
    </citation>
    <scope>NUCLEOTIDE SEQUENCE [LARGE SCALE GENOMIC DNA]</scope>
    <source>
        <strain evidence="8 9">DSM 11827</strain>
    </source>
</reference>
<protein>
    <submittedName>
        <fullName evidence="8">Uncharacterized protein</fullName>
    </submittedName>
</protein>
<accession>G4TVL0</accession>
<dbReference type="Gene3D" id="3.40.50.300">
    <property type="entry name" value="P-loop containing nucleotide triphosphate hydrolases"/>
    <property type="match status" value="1"/>
</dbReference>
<dbReference type="AlphaFoldDB" id="G4TVL0"/>
<dbReference type="InterPro" id="IPR029058">
    <property type="entry name" value="AB_hydrolase_fold"/>
</dbReference>
<feature type="region of interest" description="Disordered" evidence="7">
    <location>
        <begin position="476"/>
        <end position="497"/>
    </location>
</feature>
<keyword evidence="9" id="KW-1185">Reference proteome</keyword>
<dbReference type="InterPro" id="IPR027417">
    <property type="entry name" value="P-loop_NTPase"/>
</dbReference>
<dbReference type="InterPro" id="IPR052374">
    <property type="entry name" value="SERAC1"/>
</dbReference>
<dbReference type="GO" id="GO:0005739">
    <property type="term" value="C:mitochondrion"/>
    <property type="evidence" value="ECO:0007669"/>
    <property type="project" value="UniProtKB-SubCell"/>
</dbReference>
<dbReference type="InParanoid" id="G4TVL0"/>
<name>G4TVL0_SERID</name>
<dbReference type="OrthoDB" id="3246270at2759"/>
<evidence type="ECO:0000256" key="3">
    <source>
        <dbReference type="ARBA" id="ARBA00004370"/>
    </source>
</evidence>
<proteinExistence type="predicted"/>
<comment type="subcellular location">
    <subcellularLocation>
        <location evidence="2">Endoplasmic reticulum</location>
    </subcellularLocation>
    <subcellularLocation>
        <location evidence="3">Membrane</location>
    </subcellularLocation>
    <subcellularLocation>
        <location evidence="1">Mitochondrion</location>
    </subcellularLocation>
</comment>
<dbReference type="GO" id="GO:0005783">
    <property type="term" value="C:endoplasmic reticulum"/>
    <property type="evidence" value="ECO:0007669"/>
    <property type="project" value="UniProtKB-SubCell"/>
</dbReference>
<evidence type="ECO:0000256" key="6">
    <source>
        <dbReference type="ARBA" id="ARBA00023136"/>
    </source>
</evidence>
<dbReference type="Gene3D" id="3.40.50.1820">
    <property type="entry name" value="alpha/beta hydrolase"/>
    <property type="match status" value="1"/>
</dbReference>
<dbReference type="Proteomes" id="UP000007148">
    <property type="component" value="Unassembled WGS sequence"/>
</dbReference>
<evidence type="ECO:0000313" key="9">
    <source>
        <dbReference type="Proteomes" id="UP000007148"/>
    </source>
</evidence>
<evidence type="ECO:0000256" key="4">
    <source>
        <dbReference type="ARBA" id="ARBA00022824"/>
    </source>
</evidence>
<dbReference type="GO" id="GO:0016020">
    <property type="term" value="C:membrane"/>
    <property type="evidence" value="ECO:0007669"/>
    <property type="project" value="UniProtKB-SubCell"/>
</dbReference>
<comment type="caution">
    <text evidence="8">The sequence shown here is derived from an EMBL/GenBank/DDBJ whole genome shotgun (WGS) entry which is preliminary data.</text>
</comment>
<organism evidence="8 9">
    <name type="scientific">Serendipita indica (strain DSM 11827)</name>
    <name type="common">Root endophyte fungus</name>
    <name type="synonym">Piriformospora indica</name>
    <dbReference type="NCBI Taxonomy" id="1109443"/>
    <lineage>
        <taxon>Eukaryota</taxon>
        <taxon>Fungi</taxon>
        <taxon>Dikarya</taxon>
        <taxon>Basidiomycota</taxon>
        <taxon>Agaricomycotina</taxon>
        <taxon>Agaricomycetes</taxon>
        <taxon>Sebacinales</taxon>
        <taxon>Serendipitaceae</taxon>
        <taxon>Serendipita</taxon>
    </lineage>
</organism>
<keyword evidence="4" id="KW-0256">Endoplasmic reticulum</keyword>
<gene>
    <name evidence="8" type="ORF">PIIN_09337</name>
</gene>
<dbReference type="EMBL" id="CAFZ01000436">
    <property type="protein sequence ID" value="CCA75353.1"/>
    <property type="molecule type" value="Genomic_DNA"/>
</dbReference>
<evidence type="ECO:0000313" key="8">
    <source>
        <dbReference type="EMBL" id="CCA75353.1"/>
    </source>
</evidence>
<evidence type="ECO:0000256" key="1">
    <source>
        <dbReference type="ARBA" id="ARBA00004173"/>
    </source>
</evidence>
<dbReference type="SUPFAM" id="SSF53474">
    <property type="entry name" value="alpha/beta-Hydrolases"/>
    <property type="match status" value="1"/>
</dbReference>
<evidence type="ECO:0000256" key="2">
    <source>
        <dbReference type="ARBA" id="ARBA00004240"/>
    </source>
</evidence>
<evidence type="ECO:0000256" key="7">
    <source>
        <dbReference type="SAM" id="MobiDB-lite"/>
    </source>
</evidence>
<dbReference type="PANTHER" id="PTHR48182">
    <property type="entry name" value="PROTEIN SERAC1"/>
    <property type="match status" value="1"/>
</dbReference>
<dbReference type="eggNOG" id="ENOG502SAH6">
    <property type="taxonomic scope" value="Eukaryota"/>
</dbReference>
<dbReference type="HOGENOM" id="CLU_482425_0_0_1"/>
<sequence>MICLYLFIFATWTANPVCRFALGVSLFASSPASSKPVLLLAGDSPIDMEEAEEDALPLPVMSPDLYSWIVAADCCIDPPFPLPFPPRLPLLLVPPSEIFDGDGKPVKDLPWSYRAQCLELGQRVRCCRCAAVGDWATRECVVEVVYREILEEPIPGGEPSIAELDVSTFNRHIRLHKPSTWSTVLALPGSNVGMSMWGPRLKYFELAFVQTRKGPWTTDQGSLWLRDFLPTDLSNARVLTYGYDADARSHECVSTQTMRRHADGFAKALSRKRKVTPRRPIIFVAHDLGGIILKWVRSIGYTSSQLLNTRDKALVICHNQSLESKCDLRDILISTHAILFFGTPHSGTDTTLVEAVNRLASVYMETTDIILKDLRSNSSELENVQSLYVEASANINSIFFTGGYTTKGLNVPYHSAVIAGDRNATTIVLPADHRNLVRFAAKDKNNYQTVLHYLRDYVDNAPVEVKKKWVKEEKYRSAANEEPASDETVLPKSRPPVSRNYIERNHVQILVTQKLLPDGPVKHQPRCILHGIGGAGKTQLATNWIQENEARYIIWVLNRADLTFN</sequence>
<keyword evidence="5" id="KW-0496">Mitochondrion</keyword>